<dbReference type="RefSeq" id="WP_150609376.1">
    <property type="nucleotide sequence ID" value="NZ_CABPRY010000006.1"/>
</dbReference>
<accession>A0A5E4VXX0</accession>
<organism evidence="1 2">
    <name type="scientific">Pandoraea cepalis</name>
    <dbReference type="NCBI Taxonomy" id="2508294"/>
    <lineage>
        <taxon>Bacteria</taxon>
        <taxon>Pseudomonadati</taxon>
        <taxon>Pseudomonadota</taxon>
        <taxon>Betaproteobacteria</taxon>
        <taxon>Burkholderiales</taxon>
        <taxon>Burkholderiaceae</taxon>
        <taxon>Pandoraea</taxon>
    </lineage>
</organism>
<reference evidence="1 2" key="1">
    <citation type="submission" date="2019-08" db="EMBL/GenBank/DDBJ databases">
        <authorList>
            <person name="Peeters C."/>
        </authorList>
    </citation>
    <scope>NUCLEOTIDE SEQUENCE [LARGE SCALE GENOMIC DNA]</scope>
    <source>
        <strain evidence="1 2">LMG 31107</strain>
    </source>
</reference>
<dbReference type="Proteomes" id="UP000396788">
    <property type="component" value="Unassembled WGS sequence"/>
</dbReference>
<gene>
    <name evidence="1" type="ORF">PCE31107_02960</name>
</gene>
<dbReference type="AlphaFoldDB" id="A0A5E4VXX0"/>
<name>A0A5E4VXX0_9BURK</name>
<evidence type="ECO:0000313" key="2">
    <source>
        <dbReference type="Proteomes" id="UP000396788"/>
    </source>
</evidence>
<protein>
    <submittedName>
        <fullName evidence="1">Uncharacterized protein</fullName>
    </submittedName>
</protein>
<sequence length="185" mass="20975">MTSNPIIESPFAHCVNHKWYLSSHAVPAVDTIKAYREQVRQSYGQLRGVKFAAQGIDYTHFVLRDGVLNPERTNYDIGSMLKYWALANQPSGYQYPVHDSPVQVRFVREDGKASLRLRLYDVKGPEGTFTRLGAYVNDDTDSKHTIDVPLSEDGALERAVFRAIEECLEMIDRREKRAAQQLAAA</sequence>
<evidence type="ECO:0000313" key="1">
    <source>
        <dbReference type="EMBL" id="VVE17262.1"/>
    </source>
</evidence>
<proteinExistence type="predicted"/>
<dbReference type="EMBL" id="CABPRY010000006">
    <property type="protein sequence ID" value="VVE17262.1"/>
    <property type="molecule type" value="Genomic_DNA"/>
</dbReference>